<evidence type="ECO:0000313" key="3">
    <source>
        <dbReference type="Proteomes" id="UP001642260"/>
    </source>
</evidence>
<keyword evidence="3" id="KW-1185">Reference proteome</keyword>
<evidence type="ECO:0000313" key="2">
    <source>
        <dbReference type="EMBL" id="CAH8359973.1"/>
    </source>
</evidence>
<sequence length="133" mass="14944">MDLLWAVLYASVVAVEIIFVLLVIILTMLGLHLLRMFLTAVTGNNSKPLEASSQVEEEQKYDTSNKILSDVTEIRSKISQIELDVLKIKQAVSVLQVKIESLESKQDATLSELSRGVLGPCLKMKPWPWELDF</sequence>
<protein>
    <submittedName>
        <fullName evidence="2">Uncharacterized protein</fullName>
    </submittedName>
</protein>
<dbReference type="Proteomes" id="UP001642260">
    <property type="component" value="Unassembled WGS sequence"/>
</dbReference>
<comment type="caution">
    <text evidence="2">The sequence shown here is derived from an EMBL/GenBank/DDBJ whole genome shotgun (WGS) entry which is preliminary data.</text>
</comment>
<organism evidence="2 3">
    <name type="scientific">Eruca vesicaria subsp. sativa</name>
    <name type="common">Garden rocket</name>
    <name type="synonym">Eruca sativa</name>
    <dbReference type="NCBI Taxonomy" id="29727"/>
    <lineage>
        <taxon>Eukaryota</taxon>
        <taxon>Viridiplantae</taxon>
        <taxon>Streptophyta</taxon>
        <taxon>Embryophyta</taxon>
        <taxon>Tracheophyta</taxon>
        <taxon>Spermatophyta</taxon>
        <taxon>Magnoliopsida</taxon>
        <taxon>eudicotyledons</taxon>
        <taxon>Gunneridae</taxon>
        <taxon>Pentapetalae</taxon>
        <taxon>rosids</taxon>
        <taxon>malvids</taxon>
        <taxon>Brassicales</taxon>
        <taxon>Brassicaceae</taxon>
        <taxon>Brassiceae</taxon>
        <taxon>Eruca</taxon>
    </lineage>
</organism>
<dbReference type="EMBL" id="CAKOAT010275155">
    <property type="protein sequence ID" value="CAH8359973.1"/>
    <property type="molecule type" value="Genomic_DNA"/>
</dbReference>
<accession>A0ABC8KPR7</accession>
<dbReference type="AlphaFoldDB" id="A0ABC8KPR7"/>
<proteinExistence type="predicted"/>
<evidence type="ECO:0000256" key="1">
    <source>
        <dbReference type="SAM" id="Phobius"/>
    </source>
</evidence>
<gene>
    <name evidence="2" type="ORF">ERUC_LOCUS25729</name>
</gene>
<reference evidence="2 3" key="1">
    <citation type="submission" date="2022-03" db="EMBL/GenBank/DDBJ databases">
        <authorList>
            <person name="Macdonald S."/>
            <person name="Ahmed S."/>
            <person name="Newling K."/>
        </authorList>
    </citation>
    <scope>NUCLEOTIDE SEQUENCE [LARGE SCALE GENOMIC DNA]</scope>
</reference>
<keyword evidence="1" id="KW-1133">Transmembrane helix</keyword>
<name>A0ABC8KPR7_ERUVS</name>
<keyword evidence="1" id="KW-0472">Membrane</keyword>
<keyword evidence="1" id="KW-0812">Transmembrane</keyword>
<feature type="transmembrane region" description="Helical" evidence="1">
    <location>
        <begin position="6"/>
        <end position="29"/>
    </location>
</feature>